<evidence type="ECO:0000313" key="1">
    <source>
        <dbReference type="EMBL" id="QHT75303.1"/>
    </source>
</evidence>
<dbReference type="AlphaFoldDB" id="A0A6C0H5L1"/>
<protein>
    <submittedName>
        <fullName evidence="1">Uncharacterized protein</fullName>
    </submittedName>
</protein>
<reference evidence="1" key="1">
    <citation type="journal article" date="2020" name="Nature">
        <title>Giant virus diversity and host interactions through global metagenomics.</title>
        <authorList>
            <person name="Schulz F."/>
            <person name="Roux S."/>
            <person name="Paez-Espino D."/>
            <person name="Jungbluth S."/>
            <person name="Walsh D.A."/>
            <person name="Denef V.J."/>
            <person name="McMahon K.D."/>
            <person name="Konstantinidis K.T."/>
            <person name="Eloe-Fadrosh E.A."/>
            <person name="Kyrpides N.C."/>
            <person name="Woyke T."/>
        </authorList>
    </citation>
    <scope>NUCLEOTIDE SEQUENCE</scope>
    <source>
        <strain evidence="1">GVMAG-M-3300023179-63</strain>
    </source>
</reference>
<sequence>MSSPFKNDISLNSIKEYVYTYLHNYCIKEGDYLYINKEIYKKYEVNNKIEEFINYLQ</sequence>
<accession>A0A6C0H5L1</accession>
<dbReference type="EMBL" id="MN739866">
    <property type="protein sequence ID" value="QHT75303.1"/>
    <property type="molecule type" value="Genomic_DNA"/>
</dbReference>
<organism evidence="1">
    <name type="scientific">viral metagenome</name>
    <dbReference type="NCBI Taxonomy" id="1070528"/>
    <lineage>
        <taxon>unclassified sequences</taxon>
        <taxon>metagenomes</taxon>
        <taxon>organismal metagenomes</taxon>
    </lineage>
</organism>
<name>A0A6C0H5L1_9ZZZZ</name>
<proteinExistence type="predicted"/>